<sequence length="90" mass="10216">MGQIPADCPNSLKVFIQTCRRLGLSRIPEQRAPSSAKSRPGQTAHNLRLASAENAAFEKQLRDKRRYTRNILTILLMADAYYKKQNTKTP</sequence>
<evidence type="ECO:0000313" key="2">
    <source>
        <dbReference type="Proteomes" id="UP001190700"/>
    </source>
</evidence>
<protein>
    <submittedName>
        <fullName evidence="1">Uncharacterized protein</fullName>
    </submittedName>
</protein>
<dbReference type="EMBL" id="LGRX02004179">
    <property type="protein sequence ID" value="KAK3280942.1"/>
    <property type="molecule type" value="Genomic_DNA"/>
</dbReference>
<name>A0AAE0GMN9_9CHLO</name>
<accession>A0AAE0GMN9</accession>
<gene>
    <name evidence="1" type="ORF">CYMTET_11241</name>
</gene>
<proteinExistence type="predicted"/>
<comment type="caution">
    <text evidence="1">The sequence shown here is derived from an EMBL/GenBank/DDBJ whole genome shotgun (WGS) entry which is preliminary data.</text>
</comment>
<dbReference type="AlphaFoldDB" id="A0AAE0GMN9"/>
<evidence type="ECO:0000313" key="1">
    <source>
        <dbReference type="EMBL" id="KAK3280942.1"/>
    </source>
</evidence>
<keyword evidence="2" id="KW-1185">Reference proteome</keyword>
<organism evidence="1 2">
    <name type="scientific">Cymbomonas tetramitiformis</name>
    <dbReference type="NCBI Taxonomy" id="36881"/>
    <lineage>
        <taxon>Eukaryota</taxon>
        <taxon>Viridiplantae</taxon>
        <taxon>Chlorophyta</taxon>
        <taxon>Pyramimonadophyceae</taxon>
        <taxon>Pyramimonadales</taxon>
        <taxon>Pyramimonadaceae</taxon>
        <taxon>Cymbomonas</taxon>
    </lineage>
</organism>
<reference evidence="1 2" key="1">
    <citation type="journal article" date="2015" name="Genome Biol. Evol.">
        <title>Comparative Genomics of a Bacterivorous Green Alga Reveals Evolutionary Causalities and Consequences of Phago-Mixotrophic Mode of Nutrition.</title>
        <authorList>
            <person name="Burns J.A."/>
            <person name="Paasch A."/>
            <person name="Narechania A."/>
            <person name="Kim E."/>
        </authorList>
    </citation>
    <scope>NUCLEOTIDE SEQUENCE [LARGE SCALE GENOMIC DNA]</scope>
    <source>
        <strain evidence="1 2">PLY_AMNH</strain>
    </source>
</reference>
<dbReference type="Proteomes" id="UP001190700">
    <property type="component" value="Unassembled WGS sequence"/>
</dbReference>